<feature type="region of interest" description="Disordered" evidence="1">
    <location>
        <begin position="734"/>
        <end position="756"/>
    </location>
</feature>
<dbReference type="Proteomes" id="UP000266915">
    <property type="component" value="Unassembled WGS sequence"/>
</dbReference>
<evidence type="ECO:0000313" key="6">
    <source>
        <dbReference type="Proteomes" id="UP000266915"/>
    </source>
</evidence>
<name>A0A3N2C524_9MICO</name>
<feature type="transmembrane region" description="Helical" evidence="2">
    <location>
        <begin position="1012"/>
        <end position="1031"/>
    </location>
</feature>
<feature type="compositionally biased region" description="Low complexity" evidence="1">
    <location>
        <begin position="736"/>
        <end position="745"/>
    </location>
</feature>
<organism evidence="5 6">
    <name type="scientific">Plantibacter flavus</name>
    <dbReference type="NCBI Taxonomy" id="150123"/>
    <lineage>
        <taxon>Bacteria</taxon>
        <taxon>Bacillati</taxon>
        <taxon>Actinomycetota</taxon>
        <taxon>Actinomycetes</taxon>
        <taxon>Micrococcales</taxon>
        <taxon>Microbacteriaceae</taxon>
        <taxon>Plantibacter</taxon>
    </lineage>
</organism>
<dbReference type="EMBL" id="RKHL01000001">
    <property type="protein sequence ID" value="ROR82617.1"/>
    <property type="molecule type" value="Genomic_DNA"/>
</dbReference>
<protein>
    <submittedName>
        <fullName evidence="5">Putative repeat protein (TIGR01451 family)</fullName>
    </submittedName>
</protein>
<keyword evidence="2" id="KW-1133">Transmembrane helix</keyword>
<keyword evidence="2" id="KW-0812">Transmembrane</keyword>
<keyword evidence="6" id="KW-1185">Reference proteome</keyword>
<dbReference type="InterPro" id="IPR051172">
    <property type="entry name" value="Chlamydia_OmcB"/>
</dbReference>
<feature type="domain" description="DUF7507" evidence="3">
    <location>
        <begin position="528"/>
        <end position="629"/>
    </location>
</feature>
<proteinExistence type="predicted"/>
<comment type="caution">
    <text evidence="5">The sequence shown here is derived from an EMBL/GenBank/DDBJ whole genome shotgun (WGS) entry which is preliminary data.</text>
</comment>
<accession>A0A3N2C524</accession>
<evidence type="ECO:0000313" key="5">
    <source>
        <dbReference type="EMBL" id="ROR82617.1"/>
    </source>
</evidence>
<dbReference type="RefSeq" id="WP_085512358.1">
    <property type="nucleotide sequence ID" value="NZ_FXAP01000004.1"/>
</dbReference>
<feature type="compositionally biased region" description="Low complexity" evidence="1">
    <location>
        <begin position="858"/>
        <end position="881"/>
    </location>
</feature>
<dbReference type="InterPro" id="IPR047589">
    <property type="entry name" value="DUF11_rpt"/>
</dbReference>
<dbReference type="Pfam" id="PF25564">
    <property type="entry name" value="DUF7933"/>
    <property type="match status" value="1"/>
</dbReference>
<feature type="region of interest" description="Disordered" evidence="1">
    <location>
        <begin position="616"/>
        <end position="640"/>
    </location>
</feature>
<evidence type="ECO:0000256" key="2">
    <source>
        <dbReference type="SAM" id="Phobius"/>
    </source>
</evidence>
<feature type="domain" description="DUF7933" evidence="4">
    <location>
        <begin position="286"/>
        <end position="392"/>
    </location>
</feature>
<dbReference type="Pfam" id="PF24346">
    <property type="entry name" value="DUF7507"/>
    <property type="match status" value="5"/>
</dbReference>
<dbReference type="InterPro" id="IPR057693">
    <property type="entry name" value="DUF7933"/>
</dbReference>
<feature type="compositionally biased region" description="Low complexity" evidence="1">
    <location>
        <begin position="618"/>
        <end position="627"/>
    </location>
</feature>
<feature type="domain" description="DUF7507" evidence="3">
    <location>
        <begin position="409"/>
        <end position="514"/>
    </location>
</feature>
<feature type="domain" description="DUF7507" evidence="3">
    <location>
        <begin position="887"/>
        <end position="991"/>
    </location>
</feature>
<evidence type="ECO:0000259" key="3">
    <source>
        <dbReference type="Pfam" id="PF24346"/>
    </source>
</evidence>
<feature type="region of interest" description="Disordered" evidence="1">
    <location>
        <begin position="858"/>
        <end position="882"/>
    </location>
</feature>
<dbReference type="NCBIfam" id="TIGR01451">
    <property type="entry name" value="B_ant_repeat"/>
    <property type="match status" value="5"/>
</dbReference>
<keyword evidence="2" id="KW-0472">Membrane</keyword>
<reference evidence="5 6" key="1">
    <citation type="submission" date="2018-11" db="EMBL/GenBank/DDBJ databases">
        <title>Sequencing the genomes of 1000 actinobacteria strains.</title>
        <authorList>
            <person name="Klenk H.-P."/>
        </authorList>
    </citation>
    <scope>NUCLEOTIDE SEQUENCE [LARGE SCALE GENOMIC DNA]</scope>
    <source>
        <strain evidence="5 6">DSM 14012</strain>
    </source>
</reference>
<evidence type="ECO:0000256" key="1">
    <source>
        <dbReference type="SAM" id="MobiDB-lite"/>
    </source>
</evidence>
<feature type="domain" description="DUF7507" evidence="3">
    <location>
        <begin position="646"/>
        <end position="747"/>
    </location>
</feature>
<feature type="domain" description="DUF7507" evidence="3">
    <location>
        <begin position="764"/>
        <end position="866"/>
    </location>
</feature>
<dbReference type="InterPro" id="IPR055354">
    <property type="entry name" value="DUF7507"/>
</dbReference>
<evidence type="ECO:0000259" key="4">
    <source>
        <dbReference type="Pfam" id="PF25564"/>
    </source>
</evidence>
<dbReference type="AlphaFoldDB" id="A0A3N2C524"/>
<dbReference type="PANTHER" id="PTHR34819:SF5">
    <property type="entry name" value="CONSERVED REPEAT DOMAIN PROTEIN"/>
    <property type="match status" value="1"/>
</dbReference>
<dbReference type="PANTHER" id="PTHR34819">
    <property type="entry name" value="LARGE CYSTEINE-RICH PERIPLASMIC PROTEIN OMCB"/>
    <property type="match status" value="1"/>
</dbReference>
<gene>
    <name evidence="5" type="ORF">EDD42_2708</name>
</gene>
<feature type="region of interest" description="Disordered" evidence="1">
    <location>
        <begin position="497"/>
        <end position="518"/>
    </location>
</feature>
<sequence length="1039" mass="103023">MQQHTGRRSHRARWRNQWGAPSAGRATMGIIGVTVLSALSLVGVGSSAQALPGTPGTPQSGSVVYTEDFENGVTSPTYIEDYVGADGTRYTADASWRDHTQCNGNITSFASSAEPQCLAASASGEGRTRQLAWALGAGDTANHSVSAWTSQQNLTMNPPNAVEFATVDPIALTSAGRYLTTSVDLAAVSCNASQQPVLEFFLTDDQGGAHSVGAVNGCTAAGSRSVTAPATGAAGAENVRVGTYVSPGAVLLPGATVGIVARNLTGGGTAGNDHAFDNIQVLDVSPQLDKSFSPASVVAGETSTLTLTITNTDELAAKNGWSFTDALPAGLTIADGDASTTCPSGVVTAPEGGSSIDVTGNLSQGMASCAVTVEVTSPVAGTFTNGPDNITSVGLNPPAVATVEFVPQAPAITVVKSASPAAAEYAVGDEITYSFLVTNTGNVPLTDVQVDEGAFTGTGDLSDVVCPAGAASLAPTATVTCEATYTMTQADIDAGSVSNSATATGTPPQGQPPVSPPSEVTIPGVAQAPALTVAKSATPTTVANAGDDVTYSFLVTNTGNVTLTDVSIIEGEFTGTGELSDVVCPAAAGSLAPAATVTCEASYTVTQADVDAGSVTNSATATGTPPAGGTPPVSPPSETTVEFPAAPAITVAKSATPTTVANAGEEVTYSFLVTNTGNVTLADVSVVEGEFSGTGELSQAVCPPAAVSLAPAATVTCEATYTVTQADVDAGSVTNSATATGTPPNGGTPPLSPPSETTVAFPATPAITVVKSADAVAQDGLAVGQVVTYSFLLTNTGNVTLTNPTVTEGEFSGAGELSEVVCPAEAASLAPGATITCEATYTVVQADVDAGLITNSATATATPPNSVNGVPPVSPPSEVTIPSPPVPGLSVVKTADVERATTAGQVITYSFQVTNTGNVTLRDVAVQEGDFTGTGTLSAITCPTGTALLAPGLQVVCTATYTVTQADLNAGSIRNTAFGTGVTPGGESFTSDPSTATVSTPGPVLASTGTTVAPLVVGAAILLLLGTGLVIRRRLVTGH</sequence>